<keyword evidence="2" id="KW-1185">Reference proteome</keyword>
<evidence type="ECO:0000313" key="1">
    <source>
        <dbReference type="EMBL" id="KAI5395641.1"/>
    </source>
</evidence>
<name>A0A9D4W7F0_PEA</name>
<sequence>MVAVVAAIPLPTFLFSSSHTFNFRIHKAKANATLITVSDWRIQKSRCSRRLYEGRVSQGPLTQTPVLFKFYLGTRAGGVVADMMAANELNSHRFLQVRYFNHSILLILHCGFKTTIGEQWLSFCDYGKSSAADYAKVASDKVSKLSSWNSFE</sequence>
<organism evidence="1 2">
    <name type="scientific">Pisum sativum</name>
    <name type="common">Garden pea</name>
    <name type="synonym">Lathyrus oleraceus</name>
    <dbReference type="NCBI Taxonomy" id="3888"/>
    <lineage>
        <taxon>Eukaryota</taxon>
        <taxon>Viridiplantae</taxon>
        <taxon>Streptophyta</taxon>
        <taxon>Embryophyta</taxon>
        <taxon>Tracheophyta</taxon>
        <taxon>Spermatophyta</taxon>
        <taxon>Magnoliopsida</taxon>
        <taxon>eudicotyledons</taxon>
        <taxon>Gunneridae</taxon>
        <taxon>Pentapetalae</taxon>
        <taxon>rosids</taxon>
        <taxon>fabids</taxon>
        <taxon>Fabales</taxon>
        <taxon>Fabaceae</taxon>
        <taxon>Papilionoideae</taxon>
        <taxon>50 kb inversion clade</taxon>
        <taxon>NPAAA clade</taxon>
        <taxon>Hologalegina</taxon>
        <taxon>IRL clade</taxon>
        <taxon>Fabeae</taxon>
        <taxon>Lathyrus</taxon>
    </lineage>
</organism>
<reference evidence="1 2" key="1">
    <citation type="journal article" date="2022" name="Nat. Genet.">
        <title>Improved pea reference genome and pan-genome highlight genomic features and evolutionary characteristics.</title>
        <authorList>
            <person name="Yang T."/>
            <person name="Liu R."/>
            <person name="Luo Y."/>
            <person name="Hu S."/>
            <person name="Wang D."/>
            <person name="Wang C."/>
            <person name="Pandey M.K."/>
            <person name="Ge S."/>
            <person name="Xu Q."/>
            <person name="Li N."/>
            <person name="Li G."/>
            <person name="Huang Y."/>
            <person name="Saxena R.K."/>
            <person name="Ji Y."/>
            <person name="Li M."/>
            <person name="Yan X."/>
            <person name="He Y."/>
            <person name="Liu Y."/>
            <person name="Wang X."/>
            <person name="Xiang C."/>
            <person name="Varshney R.K."/>
            <person name="Ding H."/>
            <person name="Gao S."/>
            <person name="Zong X."/>
        </authorList>
    </citation>
    <scope>NUCLEOTIDE SEQUENCE [LARGE SCALE GENOMIC DNA]</scope>
    <source>
        <strain evidence="1 2">cv. Zhongwan 6</strain>
    </source>
</reference>
<dbReference type="GO" id="GO:0009507">
    <property type="term" value="C:chloroplast"/>
    <property type="evidence" value="ECO:0007669"/>
    <property type="project" value="TreeGrafter"/>
</dbReference>
<proteinExistence type="predicted"/>
<dbReference type="Gramene" id="Psat06G0198500-T1">
    <property type="protein sequence ID" value="KAI5395641.1"/>
    <property type="gene ID" value="KIW84_061985"/>
</dbReference>
<dbReference type="EMBL" id="JAMSHJ010000006">
    <property type="protein sequence ID" value="KAI5395641.1"/>
    <property type="molecule type" value="Genomic_DNA"/>
</dbReference>
<dbReference type="PANTHER" id="PTHR36796">
    <property type="entry name" value="PROTEIN KINASE SUPERFAMILY PROTEIN"/>
    <property type="match status" value="1"/>
</dbReference>
<dbReference type="Proteomes" id="UP001058974">
    <property type="component" value="Chromosome 6"/>
</dbReference>
<comment type="caution">
    <text evidence="1">The sequence shown here is derived from an EMBL/GenBank/DDBJ whole genome shotgun (WGS) entry which is preliminary data.</text>
</comment>
<evidence type="ECO:0000313" key="2">
    <source>
        <dbReference type="Proteomes" id="UP001058974"/>
    </source>
</evidence>
<dbReference type="PANTHER" id="PTHR36796:SF1">
    <property type="entry name" value="PROTEIN KINASE SUPERFAMILY PROTEIN"/>
    <property type="match status" value="1"/>
</dbReference>
<accession>A0A9D4W7F0</accession>
<gene>
    <name evidence="1" type="ORF">KIW84_061985</name>
</gene>
<dbReference type="AlphaFoldDB" id="A0A9D4W7F0"/>
<protein>
    <submittedName>
        <fullName evidence="1">Uncharacterized protein</fullName>
    </submittedName>
</protein>